<gene>
    <name evidence="2" type="ORF">DPM19_23015</name>
</gene>
<comment type="caution">
    <text evidence="2">The sequence shown here is derived from an EMBL/GenBank/DDBJ whole genome shotgun (WGS) entry which is preliminary data.</text>
</comment>
<dbReference type="Pfam" id="PF11575">
    <property type="entry name" value="FhuF_C"/>
    <property type="match status" value="1"/>
</dbReference>
<dbReference type="EMBL" id="QLYX01000011">
    <property type="protein sequence ID" value="RAY12887.1"/>
    <property type="molecule type" value="Genomic_DNA"/>
</dbReference>
<name>A0A365H1C9_9ACTN</name>
<dbReference type="InterPro" id="IPR024726">
    <property type="entry name" value="FhuF_C"/>
</dbReference>
<reference evidence="2 3" key="1">
    <citation type="submission" date="2018-06" db="EMBL/GenBank/DDBJ databases">
        <title>Actinomadura craniellae sp. nov. isolated from marine sponge Craniella sp.</title>
        <authorList>
            <person name="Li L."/>
            <person name="Xu Q.H."/>
            <person name="Lin H.W."/>
            <person name="Lu Y.H."/>
        </authorList>
    </citation>
    <scope>NUCLEOTIDE SEQUENCE [LARGE SCALE GENOMIC DNA]</scope>
    <source>
        <strain evidence="2 3">LHW63021</strain>
    </source>
</reference>
<dbReference type="RefSeq" id="WP_111870075.1">
    <property type="nucleotide sequence ID" value="NZ_QLYX01000011.1"/>
</dbReference>
<sequence length="228" mass="24092">MTALRPAPSRLVATALADVAELGPFFSITVGGPDPGWHPMAASYAAGLQDLVAATARRYRTGELRIAASVVQLGHAARLWSPVLACALVHGVVPDLDGLQRADEGPHLRVPAAHGRHVPASEPPAGELYRAVVTEHLEALAAGLHVKVAPRLLYGNAASALVEAARAILAARPDLRDPLVRLTGRLLDTGRLAGTGDVIDDDLAFRRRSCCLYYRVPDGVKCEDCALV</sequence>
<organism evidence="2 3">
    <name type="scientific">Actinomadura craniellae</name>
    <dbReference type="NCBI Taxonomy" id="2231787"/>
    <lineage>
        <taxon>Bacteria</taxon>
        <taxon>Bacillati</taxon>
        <taxon>Actinomycetota</taxon>
        <taxon>Actinomycetes</taxon>
        <taxon>Streptosporangiales</taxon>
        <taxon>Thermomonosporaceae</taxon>
        <taxon>Actinomadura</taxon>
    </lineage>
</organism>
<keyword evidence="3" id="KW-1185">Reference proteome</keyword>
<dbReference type="AlphaFoldDB" id="A0A365H1C9"/>
<protein>
    <submittedName>
        <fullName evidence="2">Iron reductase</fullName>
    </submittedName>
</protein>
<dbReference type="GO" id="GO:0051537">
    <property type="term" value="F:2 iron, 2 sulfur cluster binding"/>
    <property type="evidence" value="ECO:0007669"/>
    <property type="project" value="InterPro"/>
</dbReference>
<dbReference type="Proteomes" id="UP000251891">
    <property type="component" value="Unassembled WGS sequence"/>
</dbReference>
<proteinExistence type="predicted"/>
<dbReference type="OrthoDB" id="3290158at2"/>
<evidence type="ECO:0000259" key="1">
    <source>
        <dbReference type="Pfam" id="PF11575"/>
    </source>
</evidence>
<evidence type="ECO:0000313" key="3">
    <source>
        <dbReference type="Proteomes" id="UP000251891"/>
    </source>
</evidence>
<feature type="domain" description="Ferric siderophore reductase C-terminal" evidence="1">
    <location>
        <begin position="207"/>
        <end position="227"/>
    </location>
</feature>
<accession>A0A365H1C9</accession>
<evidence type="ECO:0000313" key="2">
    <source>
        <dbReference type="EMBL" id="RAY12887.1"/>
    </source>
</evidence>